<dbReference type="SUPFAM" id="SSF57850">
    <property type="entry name" value="RING/U-box"/>
    <property type="match status" value="1"/>
</dbReference>
<feature type="compositionally biased region" description="Polar residues" evidence="4">
    <location>
        <begin position="156"/>
        <end position="168"/>
    </location>
</feature>
<dbReference type="Gene3D" id="3.30.40.10">
    <property type="entry name" value="Zinc/RING finger domain, C3HC4 (zinc finger)"/>
    <property type="match status" value="1"/>
</dbReference>
<reference evidence="5" key="1">
    <citation type="submission" date="2021-02" db="EMBL/GenBank/DDBJ databases">
        <authorList>
            <person name="Bekaert M."/>
        </authorList>
    </citation>
    <scope>NUCLEOTIDE SEQUENCE</scope>
    <source>
        <strain evidence="5">IoA-00</strain>
    </source>
</reference>
<dbReference type="PANTHER" id="PTHR14134:SF2">
    <property type="entry name" value="E3 UBIQUITIN-PROTEIN LIGASE RAD18"/>
    <property type="match status" value="1"/>
</dbReference>
<dbReference type="Pfam" id="PF13923">
    <property type="entry name" value="zf-C3HC4_2"/>
    <property type="match status" value="1"/>
</dbReference>
<accession>A0A7R8CBU8</accession>
<keyword evidence="3" id="KW-0862">Zinc</keyword>
<proteinExistence type="predicted"/>
<dbReference type="InterPro" id="IPR039577">
    <property type="entry name" value="Rad18"/>
</dbReference>
<dbReference type="GO" id="GO:0008270">
    <property type="term" value="F:zinc ion binding"/>
    <property type="evidence" value="ECO:0007669"/>
    <property type="project" value="UniProtKB-KW"/>
</dbReference>
<evidence type="ECO:0000313" key="5">
    <source>
        <dbReference type="EMBL" id="CAF2764590.1"/>
    </source>
</evidence>
<dbReference type="OrthoDB" id="6383033at2759"/>
<dbReference type="GO" id="GO:0006513">
    <property type="term" value="P:protein monoubiquitination"/>
    <property type="evidence" value="ECO:0007669"/>
    <property type="project" value="InterPro"/>
</dbReference>
<dbReference type="PANTHER" id="PTHR14134">
    <property type="entry name" value="E3 UBIQUITIN-PROTEIN LIGASE RAD18"/>
    <property type="match status" value="1"/>
</dbReference>
<evidence type="ECO:0000313" key="6">
    <source>
        <dbReference type="Proteomes" id="UP000675881"/>
    </source>
</evidence>
<keyword evidence="6" id="KW-1185">Reference proteome</keyword>
<dbReference type="EMBL" id="HG994580">
    <property type="protein sequence ID" value="CAF2764590.1"/>
    <property type="molecule type" value="Genomic_DNA"/>
</dbReference>
<evidence type="ECO:0000256" key="3">
    <source>
        <dbReference type="ARBA" id="ARBA00022833"/>
    </source>
</evidence>
<sequence>MNVVDSEKVAQIFNALKSSLQCGICYSHLINPTTITDCGHTFCSLCIKGIIGANKNSRCPYCSEGTFSRRKGTFLDSKVSELLRYVERLNCPKESEGKKVTTSKTDGFLIQGPKLGVTKKTASRKRRGRATFSLESNTEDDEDVNIASPKDDSTPTDKTFSKTSAQNHETSDIEDGQSTQEMVQKLMKLKEQAALLHQKIETHLKHYPRRRKRPPLDIHPQLVRNLRKFCEIYEGQATFLSGDFDESINILILSTVNDEDLRCNRTVKYLFALASGSLQNPVSYIVKDFSGFNGPQRSFQRNENTPPLFSQFEFGLIGEFDSDFDEEKTCQIDSTGGRTDCTKHE</sequence>
<dbReference type="GO" id="GO:0097505">
    <property type="term" value="C:Rad6-Rad18 complex"/>
    <property type="evidence" value="ECO:0007669"/>
    <property type="project" value="TreeGrafter"/>
</dbReference>
<dbReference type="GO" id="GO:0005634">
    <property type="term" value="C:nucleus"/>
    <property type="evidence" value="ECO:0007669"/>
    <property type="project" value="TreeGrafter"/>
</dbReference>
<organism evidence="5 6">
    <name type="scientific">Lepeophtheirus salmonis</name>
    <name type="common">Salmon louse</name>
    <name type="synonym">Caligus salmonis</name>
    <dbReference type="NCBI Taxonomy" id="72036"/>
    <lineage>
        <taxon>Eukaryota</taxon>
        <taxon>Metazoa</taxon>
        <taxon>Ecdysozoa</taxon>
        <taxon>Arthropoda</taxon>
        <taxon>Crustacea</taxon>
        <taxon>Multicrustacea</taxon>
        <taxon>Hexanauplia</taxon>
        <taxon>Copepoda</taxon>
        <taxon>Siphonostomatoida</taxon>
        <taxon>Caligidae</taxon>
        <taxon>Lepeophtheirus</taxon>
    </lineage>
</organism>
<dbReference type="SMART" id="SM00184">
    <property type="entry name" value="RING"/>
    <property type="match status" value="1"/>
</dbReference>
<keyword evidence="1" id="KW-0479">Metal-binding</keyword>
<dbReference type="GO" id="GO:0061630">
    <property type="term" value="F:ubiquitin protein ligase activity"/>
    <property type="evidence" value="ECO:0007669"/>
    <property type="project" value="InterPro"/>
</dbReference>
<dbReference type="GO" id="GO:0003697">
    <property type="term" value="F:single-stranded DNA binding"/>
    <property type="evidence" value="ECO:0007669"/>
    <property type="project" value="InterPro"/>
</dbReference>
<evidence type="ECO:0000256" key="1">
    <source>
        <dbReference type="ARBA" id="ARBA00022723"/>
    </source>
</evidence>
<dbReference type="InterPro" id="IPR013083">
    <property type="entry name" value="Znf_RING/FYVE/PHD"/>
</dbReference>
<evidence type="ECO:0000256" key="4">
    <source>
        <dbReference type="SAM" id="MobiDB-lite"/>
    </source>
</evidence>
<dbReference type="PROSITE" id="PS50089">
    <property type="entry name" value="ZF_RING_2"/>
    <property type="match status" value="1"/>
</dbReference>
<evidence type="ECO:0000256" key="2">
    <source>
        <dbReference type="ARBA" id="ARBA00022771"/>
    </source>
</evidence>
<protein>
    <submittedName>
        <fullName evidence="5">(salmon louse) hypothetical protein</fullName>
    </submittedName>
</protein>
<feature type="region of interest" description="Disordered" evidence="4">
    <location>
        <begin position="119"/>
        <end position="178"/>
    </location>
</feature>
<dbReference type="InterPro" id="IPR001841">
    <property type="entry name" value="Znf_RING"/>
</dbReference>
<gene>
    <name evidence="5" type="ORF">LSAA_2022</name>
</gene>
<dbReference type="AlphaFoldDB" id="A0A7R8CBU8"/>
<name>A0A7R8CBU8_LEPSM</name>
<dbReference type="Proteomes" id="UP000675881">
    <property type="component" value="Chromosome 1"/>
</dbReference>
<dbReference type="GO" id="GO:0006301">
    <property type="term" value="P:DNA damage tolerance"/>
    <property type="evidence" value="ECO:0007669"/>
    <property type="project" value="InterPro"/>
</dbReference>
<dbReference type="InterPro" id="IPR017907">
    <property type="entry name" value="Znf_RING_CS"/>
</dbReference>
<keyword evidence="2" id="KW-0863">Zinc-finger</keyword>
<dbReference type="PROSITE" id="PS00518">
    <property type="entry name" value="ZF_RING_1"/>
    <property type="match status" value="1"/>
</dbReference>